<dbReference type="InterPro" id="IPR017317">
    <property type="entry name" value="Pept_S8_subtilisin_bacteroid-2"/>
</dbReference>
<reference evidence="9" key="1">
    <citation type="journal article" date="2019" name="Int. J. Syst. Evol. Microbiol.">
        <title>The Global Catalogue of Microorganisms (GCM) 10K type strain sequencing project: providing services to taxonomists for standard genome sequencing and annotation.</title>
        <authorList>
            <consortium name="The Broad Institute Genomics Platform"/>
            <consortium name="The Broad Institute Genome Sequencing Center for Infectious Disease"/>
            <person name="Wu L."/>
            <person name="Ma J."/>
        </authorList>
    </citation>
    <scope>NUCLEOTIDE SEQUENCE [LARGE SCALE GENOMIC DNA]</scope>
    <source>
        <strain evidence="9">KACC 12602</strain>
    </source>
</reference>
<evidence type="ECO:0000313" key="8">
    <source>
        <dbReference type="EMBL" id="MFC5270110.1"/>
    </source>
</evidence>
<dbReference type="InterPro" id="IPR050131">
    <property type="entry name" value="Peptidase_S8_subtilisin-like"/>
</dbReference>
<dbReference type="InterPro" id="IPR015500">
    <property type="entry name" value="Peptidase_S8_subtilisin-rel"/>
</dbReference>
<dbReference type="PANTHER" id="PTHR43806:SF67">
    <property type="entry name" value="EGF-LIKE DOMAIN-CONTAINING PROTEIN"/>
    <property type="match status" value="1"/>
</dbReference>
<dbReference type="PRINTS" id="PR00723">
    <property type="entry name" value="SUBTILISIN"/>
</dbReference>
<dbReference type="Gene3D" id="3.40.50.200">
    <property type="entry name" value="Peptidase S8/S53 domain"/>
    <property type="match status" value="1"/>
</dbReference>
<proteinExistence type="inferred from homology"/>
<feature type="active site" description="Charge relay system" evidence="5">
    <location>
        <position position="406"/>
    </location>
</feature>
<gene>
    <name evidence="8" type="ORF">ACFPIB_05785</name>
</gene>
<dbReference type="RefSeq" id="WP_378016483.1">
    <property type="nucleotide sequence ID" value="NZ_JBHSKT010000003.1"/>
</dbReference>
<dbReference type="CDD" id="cd07493">
    <property type="entry name" value="Peptidases_S8_9"/>
    <property type="match status" value="1"/>
</dbReference>
<protein>
    <submittedName>
        <fullName evidence="8">S8 family serine peptidase</fullName>
    </submittedName>
</protein>
<evidence type="ECO:0000256" key="6">
    <source>
        <dbReference type="SAM" id="SignalP"/>
    </source>
</evidence>
<dbReference type="Proteomes" id="UP001596161">
    <property type="component" value="Unassembled WGS sequence"/>
</dbReference>
<evidence type="ECO:0000259" key="7">
    <source>
        <dbReference type="Pfam" id="PF00082"/>
    </source>
</evidence>
<evidence type="ECO:0000256" key="3">
    <source>
        <dbReference type="ARBA" id="ARBA00022801"/>
    </source>
</evidence>
<dbReference type="InterPro" id="IPR000209">
    <property type="entry name" value="Peptidase_S8/S53_dom"/>
</dbReference>
<dbReference type="PROSITE" id="PS51892">
    <property type="entry name" value="SUBTILASE"/>
    <property type="match status" value="1"/>
</dbReference>
<organism evidence="8 9">
    <name type="scientific">Adhaeribacter terreus</name>
    <dbReference type="NCBI Taxonomy" id="529703"/>
    <lineage>
        <taxon>Bacteria</taxon>
        <taxon>Pseudomonadati</taxon>
        <taxon>Bacteroidota</taxon>
        <taxon>Cytophagia</taxon>
        <taxon>Cytophagales</taxon>
        <taxon>Hymenobacteraceae</taxon>
        <taxon>Adhaeribacter</taxon>
    </lineage>
</organism>
<dbReference type="PANTHER" id="PTHR43806">
    <property type="entry name" value="PEPTIDASE S8"/>
    <property type="match status" value="1"/>
</dbReference>
<dbReference type="InterPro" id="IPR036852">
    <property type="entry name" value="Peptidase_S8/S53_dom_sf"/>
</dbReference>
<evidence type="ECO:0000256" key="1">
    <source>
        <dbReference type="ARBA" id="ARBA00011073"/>
    </source>
</evidence>
<sequence>MNRLFAAFFIPFFFISLHPALAQNSDKHFVYFKDKANSPYSLSKPEQFLSPAALKRRQKQKITLNQRDLPVNPSYVTGLKALGVEVRYKSKWLNGAVIVCDSAKLMQVLALPFVKNGQTLNREIPGKKGDDPEQIEVLISGSSALNARKTADPAQYGESYLQAEMIGATQMHDAGFHGEGMTVAVFDNGFPGVDRTIPFAHLYQNNQVKGAYNFVANNKNVYSRGGHGTNTLSNIAAYQPGKFIGTAYKANIYLFVTEDDDGENPIEEAYWLIAAEYADSAGVDVINSSLGYSNKFDNPSLEHTYADMDGNTTIVTKAADIAASTGMLVVNSAGNEGDKTWRYIIAPADGDSVLTVGAVDAQTNKASFSSFGPTSDNRIKPNLAAMGVQAAVVNSFGEVGKSNGTSFSGPILAGLATGFWQANPQLTNMQVIEYLQRSATQANNPDNNLGYGIPNFMKAQELVSKDFGLVNTLTLYPNPTNTNVLHLGFAEMAYAGPVDIKIYDRTGRLVDQVLLQRELGQPMEFKLSSAVVSGLYIVQVAWAENVETLRFVKLP</sequence>
<feature type="domain" description="Peptidase S8/S53" evidence="7">
    <location>
        <begin position="178"/>
        <end position="452"/>
    </location>
</feature>
<feature type="signal peptide" evidence="6">
    <location>
        <begin position="1"/>
        <end position="22"/>
    </location>
</feature>
<dbReference type="InterPro" id="IPR026444">
    <property type="entry name" value="Secre_tail"/>
</dbReference>
<feature type="chain" id="PRO_5047107269" evidence="6">
    <location>
        <begin position="23"/>
        <end position="555"/>
    </location>
</feature>
<evidence type="ECO:0000256" key="2">
    <source>
        <dbReference type="ARBA" id="ARBA00022670"/>
    </source>
</evidence>
<dbReference type="PIRSF" id="PIRSF037903">
    <property type="entry name" value="Subtilisin_rel_GFO_2223"/>
    <property type="match status" value="1"/>
</dbReference>
<evidence type="ECO:0000256" key="5">
    <source>
        <dbReference type="PROSITE-ProRule" id="PRU01240"/>
    </source>
</evidence>
<keyword evidence="9" id="KW-1185">Reference proteome</keyword>
<evidence type="ECO:0000256" key="4">
    <source>
        <dbReference type="ARBA" id="ARBA00022825"/>
    </source>
</evidence>
<dbReference type="EMBL" id="JBHSKT010000003">
    <property type="protein sequence ID" value="MFC5270110.1"/>
    <property type="molecule type" value="Genomic_DNA"/>
</dbReference>
<keyword evidence="4 5" id="KW-0720">Serine protease</keyword>
<keyword evidence="3 5" id="KW-0378">Hydrolase</keyword>
<feature type="active site" description="Charge relay system" evidence="5">
    <location>
        <position position="227"/>
    </location>
</feature>
<accession>A0ABW0EBF6</accession>
<feature type="active site" description="Charge relay system" evidence="5">
    <location>
        <position position="187"/>
    </location>
</feature>
<dbReference type="SUPFAM" id="SSF52743">
    <property type="entry name" value="Subtilisin-like"/>
    <property type="match status" value="1"/>
</dbReference>
<keyword evidence="6" id="KW-0732">Signal</keyword>
<comment type="caution">
    <text evidence="8">The sequence shown here is derived from an EMBL/GenBank/DDBJ whole genome shotgun (WGS) entry which is preliminary data.</text>
</comment>
<dbReference type="NCBIfam" id="TIGR04183">
    <property type="entry name" value="Por_Secre_tail"/>
    <property type="match status" value="1"/>
</dbReference>
<keyword evidence="2 5" id="KW-0645">Protease</keyword>
<name>A0ABW0EBF6_9BACT</name>
<dbReference type="Pfam" id="PF00082">
    <property type="entry name" value="Peptidase_S8"/>
    <property type="match status" value="1"/>
</dbReference>
<comment type="similarity">
    <text evidence="1 5">Belongs to the peptidase S8 family.</text>
</comment>
<evidence type="ECO:0000313" key="9">
    <source>
        <dbReference type="Proteomes" id="UP001596161"/>
    </source>
</evidence>